<gene>
    <name evidence="1" type="ORF">E2C01_016576</name>
</gene>
<dbReference type="AlphaFoldDB" id="A0A5B7DPG0"/>
<proteinExistence type="predicted"/>
<reference evidence="1 2" key="1">
    <citation type="submission" date="2019-05" db="EMBL/GenBank/DDBJ databases">
        <title>Another draft genome of Portunus trituberculatus and its Hox gene families provides insights of decapod evolution.</title>
        <authorList>
            <person name="Jeong J.-H."/>
            <person name="Song I."/>
            <person name="Kim S."/>
            <person name="Choi T."/>
            <person name="Kim D."/>
            <person name="Ryu S."/>
            <person name="Kim W."/>
        </authorList>
    </citation>
    <scope>NUCLEOTIDE SEQUENCE [LARGE SCALE GENOMIC DNA]</scope>
    <source>
        <tissue evidence="1">Muscle</tissue>
    </source>
</reference>
<dbReference type="Proteomes" id="UP000324222">
    <property type="component" value="Unassembled WGS sequence"/>
</dbReference>
<evidence type="ECO:0000313" key="2">
    <source>
        <dbReference type="Proteomes" id="UP000324222"/>
    </source>
</evidence>
<accession>A0A5B7DPG0</accession>
<dbReference type="EMBL" id="VSRR010001216">
    <property type="protein sequence ID" value="MPC23522.1"/>
    <property type="molecule type" value="Genomic_DNA"/>
</dbReference>
<sequence>MSVLKQLSTVLEDVLRENCGSIDYVLHKASDHGFCSVSTADFERLCNRSQYWQHTNLSYMRCYLRNSMTLSPKLCRHSGGHLITER</sequence>
<organism evidence="1 2">
    <name type="scientific">Portunus trituberculatus</name>
    <name type="common">Swimming crab</name>
    <name type="synonym">Neptunus trituberculatus</name>
    <dbReference type="NCBI Taxonomy" id="210409"/>
    <lineage>
        <taxon>Eukaryota</taxon>
        <taxon>Metazoa</taxon>
        <taxon>Ecdysozoa</taxon>
        <taxon>Arthropoda</taxon>
        <taxon>Crustacea</taxon>
        <taxon>Multicrustacea</taxon>
        <taxon>Malacostraca</taxon>
        <taxon>Eumalacostraca</taxon>
        <taxon>Eucarida</taxon>
        <taxon>Decapoda</taxon>
        <taxon>Pleocyemata</taxon>
        <taxon>Brachyura</taxon>
        <taxon>Eubrachyura</taxon>
        <taxon>Portunoidea</taxon>
        <taxon>Portunidae</taxon>
        <taxon>Portuninae</taxon>
        <taxon>Portunus</taxon>
    </lineage>
</organism>
<comment type="caution">
    <text evidence="1">The sequence shown here is derived from an EMBL/GenBank/DDBJ whole genome shotgun (WGS) entry which is preliminary data.</text>
</comment>
<evidence type="ECO:0000313" key="1">
    <source>
        <dbReference type="EMBL" id="MPC23522.1"/>
    </source>
</evidence>
<name>A0A5B7DPG0_PORTR</name>
<keyword evidence="2" id="KW-1185">Reference proteome</keyword>
<protein>
    <submittedName>
        <fullName evidence="1">Uncharacterized protein</fullName>
    </submittedName>
</protein>